<dbReference type="Proteomes" id="UP000221394">
    <property type="component" value="Unassembled WGS sequence"/>
</dbReference>
<dbReference type="RefSeq" id="WP_098458147.1">
    <property type="nucleotide sequence ID" value="NZ_PDJH01000001.1"/>
</dbReference>
<reference evidence="2 3" key="1">
    <citation type="submission" date="2017-10" db="EMBL/GenBank/DDBJ databases">
        <title>Sequencing the genomes of 1000 actinobacteria strains.</title>
        <authorList>
            <person name="Klenk H.-P."/>
        </authorList>
    </citation>
    <scope>NUCLEOTIDE SEQUENCE [LARGE SCALE GENOMIC DNA]</scope>
    <source>
        <strain evidence="2 3">DSM 21574</strain>
    </source>
</reference>
<sequence>MAFVLRVLVSAFAIWITSLLVGGFEIVGGDTAGATVVVLLVVAFILAVGNAGVKPIVAVLSFPLYVLTLGLFTLVVNALMLLLTAWITSHTDWGLRIDGFWTAVWSALLVSIVSFFTSLAIGRRDKD</sequence>
<feature type="transmembrane region" description="Helical" evidence="1">
    <location>
        <begin position="32"/>
        <end position="52"/>
    </location>
</feature>
<comment type="caution">
    <text evidence="2">The sequence shown here is derived from an EMBL/GenBank/DDBJ whole genome shotgun (WGS) entry which is preliminary data.</text>
</comment>
<dbReference type="AlphaFoldDB" id="A0A2A9EEI2"/>
<dbReference type="PANTHER" id="PTHR37309:SF1">
    <property type="entry name" value="SLR0284 PROTEIN"/>
    <property type="match status" value="1"/>
</dbReference>
<name>A0A2A9EEI2_9MICO</name>
<dbReference type="OrthoDB" id="9810847at2"/>
<feature type="transmembrane region" description="Helical" evidence="1">
    <location>
        <begin position="7"/>
        <end position="26"/>
    </location>
</feature>
<dbReference type="Pfam" id="PF04020">
    <property type="entry name" value="Phage_holin_4_2"/>
    <property type="match status" value="1"/>
</dbReference>
<keyword evidence="3" id="KW-1185">Reference proteome</keyword>
<accession>A0A2A9EEI2</accession>
<feature type="transmembrane region" description="Helical" evidence="1">
    <location>
        <begin position="99"/>
        <end position="121"/>
    </location>
</feature>
<dbReference type="PANTHER" id="PTHR37309">
    <property type="entry name" value="SLR0284 PROTEIN"/>
    <property type="match status" value="1"/>
</dbReference>
<evidence type="ECO:0000313" key="3">
    <source>
        <dbReference type="Proteomes" id="UP000221394"/>
    </source>
</evidence>
<organism evidence="2 3">
    <name type="scientific">Flavimobilis soli</name>
    <dbReference type="NCBI Taxonomy" id="442709"/>
    <lineage>
        <taxon>Bacteria</taxon>
        <taxon>Bacillati</taxon>
        <taxon>Actinomycetota</taxon>
        <taxon>Actinomycetes</taxon>
        <taxon>Micrococcales</taxon>
        <taxon>Jonesiaceae</taxon>
        <taxon>Flavimobilis</taxon>
    </lineage>
</organism>
<keyword evidence="1" id="KW-1133">Transmembrane helix</keyword>
<dbReference type="EMBL" id="PDJH01000001">
    <property type="protein sequence ID" value="PFG37036.1"/>
    <property type="molecule type" value="Genomic_DNA"/>
</dbReference>
<keyword evidence="1" id="KW-0472">Membrane</keyword>
<keyword evidence="1" id="KW-0812">Transmembrane</keyword>
<evidence type="ECO:0000313" key="2">
    <source>
        <dbReference type="EMBL" id="PFG37036.1"/>
    </source>
</evidence>
<evidence type="ECO:0000256" key="1">
    <source>
        <dbReference type="SAM" id="Phobius"/>
    </source>
</evidence>
<dbReference type="InterPro" id="IPR007165">
    <property type="entry name" value="Phage_holin_4_2"/>
</dbReference>
<feature type="transmembrane region" description="Helical" evidence="1">
    <location>
        <begin position="64"/>
        <end position="87"/>
    </location>
</feature>
<gene>
    <name evidence="2" type="ORF">ATL41_1780</name>
</gene>
<protein>
    <submittedName>
        <fullName evidence="2">Putative membrane protein</fullName>
    </submittedName>
</protein>
<proteinExistence type="predicted"/>